<name>A0A6H5FWP9_9HEMI</name>
<gene>
    <name evidence="2" type="ORF">NTEN_LOCUS792</name>
</gene>
<feature type="compositionally biased region" description="Basic residues" evidence="1">
    <location>
        <begin position="33"/>
        <end position="42"/>
    </location>
</feature>
<reference evidence="2 3" key="1">
    <citation type="submission" date="2020-02" db="EMBL/GenBank/DDBJ databases">
        <authorList>
            <person name="Ferguson B K."/>
        </authorList>
    </citation>
    <scope>NUCLEOTIDE SEQUENCE [LARGE SCALE GENOMIC DNA]</scope>
</reference>
<proteinExistence type="predicted"/>
<feature type="region of interest" description="Disordered" evidence="1">
    <location>
        <begin position="1"/>
        <end position="59"/>
    </location>
</feature>
<dbReference type="AlphaFoldDB" id="A0A6H5FWP9"/>
<protein>
    <submittedName>
        <fullName evidence="2">Uncharacterized protein</fullName>
    </submittedName>
</protein>
<evidence type="ECO:0000313" key="2">
    <source>
        <dbReference type="EMBL" id="CAA9993954.1"/>
    </source>
</evidence>
<accession>A0A6H5FWP9</accession>
<dbReference type="Proteomes" id="UP000479000">
    <property type="component" value="Unassembled WGS sequence"/>
</dbReference>
<feature type="non-terminal residue" evidence="2">
    <location>
        <position position="59"/>
    </location>
</feature>
<evidence type="ECO:0000256" key="1">
    <source>
        <dbReference type="SAM" id="MobiDB-lite"/>
    </source>
</evidence>
<feature type="compositionally biased region" description="Polar residues" evidence="1">
    <location>
        <begin position="13"/>
        <end position="23"/>
    </location>
</feature>
<keyword evidence="3" id="KW-1185">Reference proteome</keyword>
<organism evidence="2 3">
    <name type="scientific">Nesidiocoris tenuis</name>
    <dbReference type="NCBI Taxonomy" id="355587"/>
    <lineage>
        <taxon>Eukaryota</taxon>
        <taxon>Metazoa</taxon>
        <taxon>Ecdysozoa</taxon>
        <taxon>Arthropoda</taxon>
        <taxon>Hexapoda</taxon>
        <taxon>Insecta</taxon>
        <taxon>Pterygota</taxon>
        <taxon>Neoptera</taxon>
        <taxon>Paraneoptera</taxon>
        <taxon>Hemiptera</taxon>
        <taxon>Heteroptera</taxon>
        <taxon>Panheteroptera</taxon>
        <taxon>Cimicomorpha</taxon>
        <taxon>Miridae</taxon>
        <taxon>Dicyphina</taxon>
        <taxon>Nesidiocoris</taxon>
    </lineage>
</organism>
<sequence length="59" mass="6717">MFTDHRTKHRATDTVSSSDTGECNATAVLPRCGRQKPLRQRQKNPQIPPNMKKSPKNQK</sequence>
<dbReference type="EMBL" id="CADCXU010001416">
    <property type="protein sequence ID" value="CAA9993954.1"/>
    <property type="molecule type" value="Genomic_DNA"/>
</dbReference>
<evidence type="ECO:0000313" key="3">
    <source>
        <dbReference type="Proteomes" id="UP000479000"/>
    </source>
</evidence>